<dbReference type="PROSITE" id="PS50005">
    <property type="entry name" value="TPR"/>
    <property type="match status" value="1"/>
</dbReference>
<dbReference type="Gene3D" id="3.30.200.20">
    <property type="entry name" value="Phosphorylase Kinase, domain 1"/>
    <property type="match status" value="1"/>
</dbReference>
<dbReference type="Gene3D" id="1.25.40.10">
    <property type="entry name" value="Tetratricopeptide repeat domain"/>
    <property type="match status" value="1"/>
</dbReference>
<evidence type="ECO:0000256" key="4">
    <source>
        <dbReference type="ARBA" id="ARBA00022840"/>
    </source>
</evidence>
<dbReference type="PANTHER" id="PTHR43289:SF34">
    <property type="entry name" value="SERINE_THREONINE-PROTEIN KINASE YBDM-RELATED"/>
    <property type="match status" value="1"/>
</dbReference>
<dbReference type="PROSITE" id="PS00107">
    <property type="entry name" value="PROTEIN_KINASE_ATP"/>
    <property type="match status" value="1"/>
</dbReference>
<dbReference type="PROSITE" id="PS50011">
    <property type="entry name" value="PROTEIN_KINASE_DOM"/>
    <property type="match status" value="1"/>
</dbReference>
<name>A0ABT5DNU2_9BACT</name>
<keyword evidence="3 9" id="KW-0418">Kinase</keyword>
<evidence type="ECO:0000313" key="9">
    <source>
        <dbReference type="EMBL" id="MDC0714047.1"/>
    </source>
</evidence>
<dbReference type="RefSeq" id="WP_272144557.1">
    <property type="nucleotide sequence ID" value="NZ_JAQNDM010000002.1"/>
</dbReference>
<feature type="binding site" evidence="6">
    <location>
        <position position="70"/>
    </location>
    <ligand>
        <name>ATP</name>
        <dbReference type="ChEBI" id="CHEBI:30616"/>
    </ligand>
</feature>
<evidence type="ECO:0000256" key="5">
    <source>
        <dbReference type="PROSITE-ProRule" id="PRU00339"/>
    </source>
</evidence>
<feature type="compositionally biased region" description="Basic and acidic residues" evidence="7">
    <location>
        <begin position="10"/>
        <end position="21"/>
    </location>
</feature>
<dbReference type="InterPro" id="IPR009875">
    <property type="entry name" value="PilZ_domain"/>
</dbReference>
<dbReference type="PANTHER" id="PTHR43289">
    <property type="entry name" value="MITOGEN-ACTIVATED PROTEIN KINASE KINASE KINASE 20-RELATED"/>
    <property type="match status" value="1"/>
</dbReference>
<organism evidence="9 10">
    <name type="scientific">Stigmatella ashevillensis</name>
    <dbReference type="NCBI Taxonomy" id="2995309"/>
    <lineage>
        <taxon>Bacteria</taxon>
        <taxon>Pseudomonadati</taxon>
        <taxon>Myxococcota</taxon>
        <taxon>Myxococcia</taxon>
        <taxon>Myxococcales</taxon>
        <taxon>Cystobacterineae</taxon>
        <taxon>Archangiaceae</taxon>
        <taxon>Stigmatella</taxon>
    </lineage>
</organism>
<evidence type="ECO:0000256" key="2">
    <source>
        <dbReference type="ARBA" id="ARBA00022741"/>
    </source>
</evidence>
<dbReference type="InterPro" id="IPR008271">
    <property type="entry name" value="Ser/Thr_kinase_AS"/>
</dbReference>
<dbReference type="Pfam" id="PF07238">
    <property type="entry name" value="PilZ"/>
    <property type="match status" value="1"/>
</dbReference>
<reference evidence="9 10" key="1">
    <citation type="submission" date="2022-11" db="EMBL/GenBank/DDBJ databases">
        <title>Minimal conservation of predation-associated metabolite biosynthetic gene clusters underscores biosynthetic potential of Myxococcota including descriptions for ten novel species: Archangium lansinium sp. nov., Myxococcus landrumus sp. nov., Nannocystis bai.</title>
        <authorList>
            <person name="Ahearne A."/>
            <person name="Stevens C."/>
            <person name="Dowd S."/>
        </authorList>
    </citation>
    <scope>NUCLEOTIDE SEQUENCE [LARGE SCALE GENOMIC DNA]</scope>
    <source>
        <strain evidence="9 10">NCWAL01</strain>
    </source>
</reference>
<dbReference type="CDD" id="cd14014">
    <property type="entry name" value="STKc_PknB_like"/>
    <property type="match status" value="1"/>
</dbReference>
<dbReference type="Gene3D" id="1.10.510.10">
    <property type="entry name" value="Transferase(Phosphotransferase) domain 1"/>
    <property type="match status" value="1"/>
</dbReference>
<dbReference type="InterPro" id="IPR011990">
    <property type="entry name" value="TPR-like_helical_dom_sf"/>
</dbReference>
<feature type="repeat" description="TPR" evidence="5">
    <location>
        <begin position="575"/>
        <end position="608"/>
    </location>
</feature>
<feature type="domain" description="Protein kinase" evidence="8">
    <location>
        <begin position="41"/>
        <end position="305"/>
    </location>
</feature>
<protein>
    <submittedName>
        <fullName evidence="9">Protein kinase</fullName>
    </submittedName>
</protein>
<accession>A0ABT5DNU2</accession>
<evidence type="ECO:0000256" key="1">
    <source>
        <dbReference type="ARBA" id="ARBA00022679"/>
    </source>
</evidence>
<dbReference type="Gene3D" id="2.40.10.220">
    <property type="entry name" value="predicted glycosyltransferase like domains"/>
    <property type="match status" value="1"/>
</dbReference>
<evidence type="ECO:0000256" key="6">
    <source>
        <dbReference type="PROSITE-ProRule" id="PRU10141"/>
    </source>
</evidence>
<evidence type="ECO:0000256" key="7">
    <source>
        <dbReference type="SAM" id="MobiDB-lite"/>
    </source>
</evidence>
<dbReference type="PROSITE" id="PS00108">
    <property type="entry name" value="PROTEIN_KINASE_ST"/>
    <property type="match status" value="1"/>
</dbReference>
<gene>
    <name evidence="9" type="ORF">POL68_36620</name>
</gene>
<dbReference type="InterPro" id="IPR011009">
    <property type="entry name" value="Kinase-like_dom_sf"/>
</dbReference>
<evidence type="ECO:0000313" key="10">
    <source>
        <dbReference type="Proteomes" id="UP001221838"/>
    </source>
</evidence>
<feature type="region of interest" description="Disordered" evidence="7">
    <location>
        <begin position="310"/>
        <end position="334"/>
    </location>
</feature>
<dbReference type="Proteomes" id="UP001221838">
    <property type="component" value="Unassembled WGS sequence"/>
</dbReference>
<keyword evidence="10" id="KW-1185">Reference proteome</keyword>
<keyword evidence="4 6" id="KW-0067">ATP-binding</keyword>
<proteinExistence type="predicted"/>
<evidence type="ECO:0000256" key="3">
    <source>
        <dbReference type="ARBA" id="ARBA00022777"/>
    </source>
</evidence>
<dbReference type="GO" id="GO:0016301">
    <property type="term" value="F:kinase activity"/>
    <property type="evidence" value="ECO:0007669"/>
    <property type="project" value="UniProtKB-KW"/>
</dbReference>
<comment type="caution">
    <text evidence="9">The sequence shown here is derived from an EMBL/GenBank/DDBJ whole genome shotgun (WGS) entry which is preliminary data.</text>
</comment>
<keyword evidence="5" id="KW-0802">TPR repeat</keyword>
<dbReference type="InterPro" id="IPR019734">
    <property type="entry name" value="TPR_rpt"/>
</dbReference>
<keyword evidence="1" id="KW-0808">Transferase</keyword>
<dbReference type="SMART" id="SM00028">
    <property type="entry name" value="TPR"/>
    <property type="match status" value="1"/>
</dbReference>
<dbReference type="SUPFAM" id="SSF56112">
    <property type="entry name" value="Protein kinase-like (PK-like)"/>
    <property type="match status" value="1"/>
</dbReference>
<sequence length="628" mass="67556">MRLAPDASEESERLAAGRDASDADSPLEEPDPLLGTQLGSFRLMRRLGRGGMGAVYLGEHVSIGSRMAVKVLHEHLAAYPELVQRFHAEARAVNLIGHENIVSIVDLNAAPPRPYLIMEYLEGMPLSSYVGTPMKAEQWVPILAQACEALHAAHLRGIVHRDLKPDNIFLVQRAQGSAPFVKVLDFGIAKLLDSAGPQTQAGIIVGTPEYMAPEQSQTGRIDGRADVYAFGVIAYQLATGQLPFTVEGSAAQLVAHQTQLPVPPRSVSPGVSPVIEAVILRALAKSITERYQTTLELKAALEGALAEERRGGVSAPVSAPPPAPGLEGPGRRRPRTMEVPARVVLRPGAAPERLVCSDIARGGLFLRLESVPLPPLFSRLQVTLELERGPLTSTCEVVRHVTPEQAKLWGMAPGVGVQFVEPPADLKAAVAQILRGGTGNTPLSVSPPVLDAEVTALVAPYLSHLQQDYYTFLSLSQDAGFDAVRGRVRAALSELEGLRARQLSSAQRAILDSVLTRVRDAGETLGNLTRRALYDAGLGNFRGVECCLAAGLTVTQLETLHREFLTRKPSAAGAARVHTLTGNAYERDGQLAKALDAYERGLAADPLDLQLLQRYRTVRRALAQRPFP</sequence>
<dbReference type="InterPro" id="IPR000719">
    <property type="entry name" value="Prot_kinase_dom"/>
</dbReference>
<dbReference type="SMART" id="SM00220">
    <property type="entry name" value="S_TKc"/>
    <property type="match status" value="1"/>
</dbReference>
<dbReference type="Pfam" id="PF00069">
    <property type="entry name" value="Pkinase"/>
    <property type="match status" value="1"/>
</dbReference>
<feature type="region of interest" description="Disordered" evidence="7">
    <location>
        <begin position="1"/>
        <end position="34"/>
    </location>
</feature>
<dbReference type="InterPro" id="IPR017441">
    <property type="entry name" value="Protein_kinase_ATP_BS"/>
</dbReference>
<keyword evidence="2 6" id="KW-0547">Nucleotide-binding</keyword>
<evidence type="ECO:0000259" key="8">
    <source>
        <dbReference type="PROSITE" id="PS50011"/>
    </source>
</evidence>
<dbReference type="EMBL" id="JAQNDM010000002">
    <property type="protein sequence ID" value="MDC0714047.1"/>
    <property type="molecule type" value="Genomic_DNA"/>
</dbReference>